<keyword evidence="3" id="KW-1185">Reference proteome</keyword>
<reference evidence="2 3" key="1">
    <citation type="journal article" date="2007" name="Science">
        <title>The Chlamydomonas genome reveals the evolution of key animal and plant functions.</title>
        <authorList>
            <person name="Merchant S.S."/>
            <person name="Prochnik S.E."/>
            <person name="Vallon O."/>
            <person name="Harris E.H."/>
            <person name="Karpowicz S.J."/>
            <person name="Witman G.B."/>
            <person name="Terry A."/>
            <person name="Salamov A."/>
            <person name="Fritz-Laylin L.K."/>
            <person name="Marechal-Drouard L."/>
            <person name="Marshall W.F."/>
            <person name="Qu L.H."/>
            <person name="Nelson D.R."/>
            <person name="Sanderfoot A.A."/>
            <person name="Spalding M.H."/>
            <person name="Kapitonov V.V."/>
            <person name="Ren Q."/>
            <person name="Ferris P."/>
            <person name="Lindquist E."/>
            <person name="Shapiro H."/>
            <person name="Lucas S.M."/>
            <person name="Grimwood J."/>
            <person name="Schmutz J."/>
            <person name="Cardol P."/>
            <person name="Cerutti H."/>
            <person name="Chanfreau G."/>
            <person name="Chen C.L."/>
            <person name="Cognat V."/>
            <person name="Croft M.T."/>
            <person name="Dent R."/>
            <person name="Dutcher S."/>
            <person name="Fernandez E."/>
            <person name="Fukuzawa H."/>
            <person name="Gonzalez-Ballester D."/>
            <person name="Gonzalez-Halphen D."/>
            <person name="Hallmann A."/>
            <person name="Hanikenne M."/>
            <person name="Hippler M."/>
            <person name="Inwood W."/>
            <person name="Jabbari K."/>
            <person name="Kalanon M."/>
            <person name="Kuras R."/>
            <person name="Lefebvre P.A."/>
            <person name="Lemaire S.D."/>
            <person name="Lobanov A.V."/>
            <person name="Lohr M."/>
            <person name="Manuell A."/>
            <person name="Meier I."/>
            <person name="Mets L."/>
            <person name="Mittag M."/>
            <person name="Mittelmeier T."/>
            <person name="Moroney J.V."/>
            <person name="Moseley J."/>
            <person name="Napoli C."/>
            <person name="Nedelcu A.M."/>
            <person name="Niyogi K."/>
            <person name="Novoselov S.V."/>
            <person name="Paulsen I.T."/>
            <person name="Pazour G."/>
            <person name="Purton S."/>
            <person name="Ral J.P."/>
            <person name="Riano-Pachon D.M."/>
            <person name="Riekhof W."/>
            <person name="Rymarquis L."/>
            <person name="Schroda M."/>
            <person name="Stern D."/>
            <person name="Umen J."/>
            <person name="Willows R."/>
            <person name="Wilson N."/>
            <person name="Zimmer S.L."/>
            <person name="Allmer J."/>
            <person name="Balk J."/>
            <person name="Bisova K."/>
            <person name="Chen C.J."/>
            <person name="Elias M."/>
            <person name="Gendler K."/>
            <person name="Hauser C."/>
            <person name="Lamb M.R."/>
            <person name="Ledford H."/>
            <person name="Long J.C."/>
            <person name="Minagawa J."/>
            <person name="Page M.D."/>
            <person name="Pan J."/>
            <person name="Pootakham W."/>
            <person name="Roje S."/>
            <person name="Rose A."/>
            <person name="Stahlberg E."/>
            <person name="Terauchi A.M."/>
            <person name="Yang P."/>
            <person name="Ball S."/>
            <person name="Bowler C."/>
            <person name="Dieckmann C.L."/>
            <person name="Gladyshev V.N."/>
            <person name="Green P."/>
            <person name="Jorgensen R."/>
            <person name="Mayfield S."/>
            <person name="Mueller-Roeber B."/>
            <person name="Rajamani S."/>
            <person name="Sayre R.T."/>
            <person name="Brokstein P."/>
            <person name="Dubchak I."/>
            <person name="Goodstein D."/>
            <person name="Hornick L."/>
            <person name="Huang Y.W."/>
            <person name="Jhaveri J."/>
            <person name="Luo Y."/>
            <person name="Martinez D."/>
            <person name="Ngau W.C."/>
            <person name="Otillar B."/>
            <person name="Poliakov A."/>
            <person name="Porter A."/>
            <person name="Szajkowski L."/>
            <person name="Werner G."/>
            <person name="Zhou K."/>
            <person name="Grigoriev I.V."/>
            <person name="Rokhsar D.S."/>
            <person name="Grossman A.R."/>
        </authorList>
    </citation>
    <scope>NUCLEOTIDE SEQUENCE [LARGE SCALE GENOMIC DNA]</scope>
    <source>
        <strain evidence="3">CC-503</strain>
    </source>
</reference>
<dbReference type="PANTHER" id="PTHR21228:SF40">
    <property type="entry name" value="LD45607P"/>
    <property type="match status" value="1"/>
</dbReference>
<dbReference type="RefSeq" id="XP_042916466.1">
    <property type="nucleotide sequence ID" value="XM_043070623.1"/>
</dbReference>
<dbReference type="ExpressionAtlas" id="A0A2K3CWQ2">
    <property type="expression patterns" value="baseline"/>
</dbReference>
<organism evidence="2 3">
    <name type="scientific">Chlamydomonas reinhardtii</name>
    <name type="common">Chlamydomonas smithii</name>
    <dbReference type="NCBI Taxonomy" id="3055"/>
    <lineage>
        <taxon>Eukaryota</taxon>
        <taxon>Viridiplantae</taxon>
        <taxon>Chlorophyta</taxon>
        <taxon>core chlorophytes</taxon>
        <taxon>Chlorophyceae</taxon>
        <taxon>CS clade</taxon>
        <taxon>Chlamydomonadales</taxon>
        <taxon>Chlamydomonadaceae</taxon>
        <taxon>Chlamydomonas</taxon>
    </lineage>
</organism>
<dbReference type="Gramene" id="PNW72701">
    <property type="protein sequence ID" value="PNW72701"/>
    <property type="gene ID" value="CHLRE_15g639614v5"/>
</dbReference>
<evidence type="ECO:0000313" key="3">
    <source>
        <dbReference type="Proteomes" id="UP000006906"/>
    </source>
</evidence>
<dbReference type="InterPro" id="IPR050870">
    <property type="entry name" value="FAST_kinase"/>
</dbReference>
<evidence type="ECO:0000313" key="2">
    <source>
        <dbReference type="EMBL" id="PNW72701.1"/>
    </source>
</evidence>
<feature type="compositionally biased region" description="Gly residues" evidence="1">
    <location>
        <begin position="30"/>
        <end position="53"/>
    </location>
</feature>
<dbReference type="InParanoid" id="A0A2K3CWQ2"/>
<dbReference type="PANTHER" id="PTHR21228">
    <property type="entry name" value="FAST LEU-RICH DOMAIN-CONTAINING"/>
    <property type="match status" value="1"/>
</dbReference>
<dbReference type="EMBL" id="CM008976">
    <property type="protein sequence ID" value="PNW72701.1"/>
    <property type="molecule type" value="Genomic_DNA"/>
</dbReference>
<proteinExistence type="predicted"/>
<sequence length="277" mass="28772">MPGRLQATLTATRGFLAQPQVQRRFVQTAGGRGSGGGGGGRTGGGGASGGGRGGARDPADDMDVCQNLEDLQALISQRLSVWERKKDVVTMCAAFSKCGNLESRSAGAAATAAARTGILAVLAPAYLPLVPRIRNAMKCSIPLWALGKAGVSSSGGTEAQLVAALLERLLDSEVLGTARPQALSNAMYGTSKLREAFEYQSAVKALCGETLRRLRIPELAAAFTPQELSNILLALEGLQLGGKQAELVAAVAAEDVRRGFEGYVPQDLSNSGRVALY</sequence>
<dbReference type="OrthoDB" id="547449at2759"/>
<name>A0A2K3CWQ2_CHLRE</name>
<dbReference type="Proteomes" id="UP000006906">
    <property type="component" value="Chromosome 15"/>
</dbReference>
<gene>
    <name evidence="2" type="ORF">CHLRE_15g639614v5</name>
</gene>
<dbReference type="GeneID" id="66056431"/>
<feature type="region of interest" description="Disordered" evidence="1">
    <location>
        <begin position="28"/>
        <end position="61"/>
    </location>
</feature>
<accession>A0A2K3CWQ2</accession>
<evidence type="ECO:0000256" key="1">
    <source>
        <dbReference type="SAM" id="MobiDB-lite"/>
    </source>
</evidence>
<dbReference type="KEGG" id="cre:CHLRE_15g639614v5"/>
<protein>
    <submittedName>
        <fullName evidence="2">Uncharacterized protein</fullName>
    </submittedName>
</protein>
<dbReference type="AlphaFoldDB" id="A0A2K3CWQ2"/>